<gene>
    <name evidence="3" type="ORF">M0811_05412</name>
</gene>
<feature type="transmembrane region" description="Helical" evidence="2">
    <location>
        <begin position="232"/>
        <end position="253"/>
    </location>
</feature>
<dbReference type="Proteomes" id="UP001149090">
    <property type="component" value="Unassembled WGS sequence"/>
</dbReference>
<protein>
    <submittedName>
        <fullName evidence="3">Uncharacterized protein</fullName>
    </submittedName>
</protein>
<dbReference type="AlphaFoldDB" id="A0A9Q0LTB0"/>
<keyword evidence="2" id="KW-0812">Transmembrane</keyword>
<sequence length="463" mass="53006">MSLSAYPNLYQLVTLIRERVPLREARNFINESENAMTNGELNGCHYIMEFLDSRYPTFSNIESLISEATTRARRDNQPRREFLQQNLFAHEEPHYRGGFEENTFQTNTNNYNNNNNNNRDSNKDSGLPIRWPICIALFGYGFFFLLGGLYGFNLLAHRSWPIDIDDCNVVFTPTEKIFSHHNSDGDIVSGKLIGVCEPEYLSESYSGTISCWVNPRKDDEAFVTPDWELAPALASTILMFLILFASNIILLILFFKFPEQKITKFLLVPFFIFFSPIVALYLMYKNNGNKRYIYGVLVVDLIFFFIIFFTCLYPVVKEKQDMIEGECKVLDDVDTTDCFFCKDYGTFGSCEKMLTLRTSVYRNYQFGTLSPTGWTDYENDLTIYKPVVALKYGLNGPSTSTGSIVPCLYEKDYVYSPSKKIGPKIRSRSLTNEATFKAGLAFIIVVPVVSLLNILIRVKCCSA</sequence>
<keyword evidence="2" id="KW-1133">Transmembrane helix</keyword>
<evidence type="ECO:0000313" key="3">
    <source>
        <dbReference type="EMBL" id="KAJ5078154.1"/>
    </source>
</evidence>
<keyword evidence="2" id="KW-0472">Membrane</keyword>
<feature type="region of interest" description="Disordered" evidence="1">
    <location>
        <begin position="98"/>
        <end position="119"/>
    </location>
</feature>
<feature type="transmembrane region" description="Helical" evidence="2">
    <location>
        <begin position="265"/>
        <end position="284"/>
    </location>
</feature>
<feature type="compositionally biased region" description="Low complexity" evidence="1">
    <location>
        <begin position="102"/>
        <end position="118"/>
    </location>
</feature>
<accession>A0A9Q0LTB0</accession>
<comment type="caution">
    <text evidence="3">The sequence shown here is derived from an EMBL/GenBank/DDBJ whole genome shotgun (WGS) entry which is preliminary data.</text>
</comment>
<proteinExistence type="predicted"/>
<evidence type="ECO:0000313" key="4">
    <source>
        <dbReference type="Proteomes" id="UP001149090"/>
    </source>
</evidence>
<feature type="transmembrane region" description="Helical" evidence="2">
    <location>
        <begin position="296"/>
        <end position="316"/>
    </location>
</feature>
<evidence type="ECO:0000256" key="1">
    <source>
        <dbReference type="SAM" id="MobiDB-lite"/>
    </source>
</evidence>
<dbReference type="EMBL" id="JAPDFW010000055">
    <property type="protein sequence ID" value="KAJ5078154.1"/>
    <property type="molecule type" value="Genomic_DNA"/>
</dbReference>
<feature type="transmembrane region" description="Helical" evidence="2">
    <location>
        <begin position="434"/>
        <end position="456"/>
    </location>
</feature>
<keyword evidence="4" id="KW-1185">Reference proteome</keyword>
<evidence type="ECO:0000256" key="2">
    <source>
        <dbReference type="SAM" id="Phobius"/>
    </source>
</evidence>
<reference evidence="3" key="1">
    <citation type="submission" date="2022-10" db="EMBL/GenBank/DDBJ databases">
        <title>Novel sulphate-reducing endosymbionts in the free-living metamonad Anaeramoeba.</title>
        <authorList>
            <person name="Jerlstrom-Hultqvist J."/>
            <person name="Cepicka I."/>
            <person name="Gallot-Lavallee L."/>
            <person name="Salas-Leiva D."/>
            <person name="Curtis B.A."/>
            <person name="Zahonova K."/>
            <person name="Pipaliya S."/>
            <person name="Dacks J."/>
            <person name="Roger A.J."/>
        </authorList>
    </citation>
    <scope>NUCLEOTIDE SEQUENCE</scope>
    <source>
        <strain evidence="3">BMAN</strain>
    </source>
</reference>
<feature type="transmembrane region" description="Helical" evidence="2">
    <location>
        <begin position="129"/>
        <end position="152"/>
    </location>
</feature>
<organism evidence="3 4">
    <name type="scientific">Anaeramoeba ignava</name>
    <name type="common">Anaerobic marine amoeba</name>
    <dbReference type="NCBI Taxonomy" id="1746090"/>
    <lineage>
        <taxon>Eukaryota</taxon>
        <taxon>Metamonada</taxon>
        <taxon>Anaeramoebidae</taxon>
        <taxon>Anaeramoeba</taxon>
    </lineage>
</organism>
<name>A0A9Q0LTB0_ANAIG</name>